<name>A0A1D8AY50_9BACT</name>
<gene>
    <name evidence="2" type="ORF">Verru16b_02901</name>
</gene>
<dbReference type="OrthoDB" id="179737at2"/>
<evidence type="ECO:0000313" key="3">
    <source>
        <dbReference type="Proteomes" id="UP000095228"/>
    </source>
</evidence>
<dbReference type="SUPFAM" id="SSF63829">
    <property type="entry name" value="Calcium-dependent phosphotriesterase"/>
    <property type="match status" value="1"/>
</dbReference>
<reference evidence="2 3" key="1">
    <citation type="submission" date="2016-06" db="EMBL/GenBank/DDBJ databases">
        <title>Three novel species with peptidoglycan cell walls form the new genus Lacunisphaera gen. nov. in the family Opitutaceae of the verrucomicrobial subdivision 4.</title>
        <authorList>
            <person name="Rast P."/>
            <person name="Gloeckner I."/>
            <person name="Jogler M."/>
            <person name="Boedeker C."/>
            <person name="Jeske O."/>
            <person name="Wiegand S."/>
            <person name="Reinhardt R."/>
            <person name="Schumann P."/>
            <person name="Rohde M."/>
            <person name="Spring S."/>
            <person name="Gloeckner F.O."/>
            <person name="Jogler C."/>
        </authorList>
    </citation>
    <scope>NUCLEOTIDE SEQUENCE [LARGE SCALE GENOMIC DNA]</scope>
    <source>
        <strain evidence="2 3">IG16b</strain>
    </source>
</reference>
<organism evidence="2 3">
    <name type="scientific">Lacunisphaera limnophila</name>
    <dbReference type="NCBI Taxonomy" id="1838286"/>
    <lineage>
        <taxon>Bacteria</taxon>
        <taxon>Pseudomonadati</taxon>
        <taxon>Verrucomicrobiota</taxon>
        <taxon>Opitutia</taxon>
        <taxon>Opitutales</taxon>
        <taxon>Opitutaceae</taxon>
        <taxon>Lacunisphaera</taxon>
    </lineage>
</organism>
<evidence type="ECO:0008006" key="4">
    <source>
        <dbReference type="Google" id="ProtNLM"/>
    </source>
</evidence>
<feature type="region of interest" description="Disordered" evidence="1">
    <location>
        <begin position="291"/>
        <end position="311"/>
    </location>
</feature>
<dbReference type="KEGG" id="obg:Verru16b_02901"/>
<feature type="compositionally biased region" description="Basic and acidic residues" evidence="1">
    <location>
        <begin position="293"/>
        <end position="306"/>
    </location>
</feature>
<proteinExistence type="predicted"/>
<dbReference type="AlphaFoldDB" id="A0A1D8AY50"/>
<protein>
    <recommendedName>
        <fullName evidence="4">Fibronectin type-III domain-containing protein</fullName>
    </recommendedName>
</protein>
<dbReference type="EMBL" id="CP016094">
    <property type="protein sequence ID" value="AOS45812.1"/>
    <property type="molecule type" value="Genomic_DNA"/>
</dbReference>
<accession>A0A1D8AY50</accession>
<evidence type="ECO:0000313" key="2">
    <source>
        <dbReference type="EMBL" id="AOS45812.1"/>
    </source>
</evidence>
<keyword evidence="3" id="KW-1185">Reference proteome</keyword>
<dbReference type="Proteomes" id="UP000095228">
    <property type="component" value="Chromosome"/>
</dbReference>
<dbReference type="RefSeq" id="WP_157772426.1">
    <property type="nucleotide sequence ID" value="NZ_CP016094.1"/>
</dbReference>
<sequence length="748" mass="80798">MKFPFRSPTAPALALFALLGVTLPADPLTKEQDLDFGRDVASRHLRGLAARSDGRLLSGPVFTDLTGPKIGDILWNLKPAGPNRFVVGTSPEGKVQEITFNPKDDTYTVREVADVEETHAISLLVLPDEVLLVGTSPVAALYLVKEGKAIARVPLPADSVFDLLALPDGSVLAATGNPGKIYKIDLAKLAAAGLLEGKIENDALLADRGVTVFGEIRDRNVRRLARLSDGAIVAGSSPKGNIYRFPATGGAPLFLQENRDAEVVDLLPGDDGSFHAALVFTPGDALRLAAKPPESKDELRPDRDPKPAFAGRSTVVRFPANGFPETIMGKAAISFYRLARQGDRLLLIAGEQGDAFGYDPAARRSLTFAGSSSAQLNDLAPLGDGRFLLLRNNAPGLALLAFNGTSDRSLETKRLDLGQPGDLGAVRFPRLRGVAPEAIKLEISTNYGNDELEGWSPWTTLSRRDEGFTAEGLRGRYVRYRLTLPGNLPADFQIDKAVQYHRPQNRRPSLTDFRVFPPNQAIVPAAEPPVNVVSTLAQLLFPNQRDGKDDAPGPRRGSFLNSQVIPQTGVQLIYWNVTDPDGDTLAYTFSIRPDGPGDWTDLAVQTENTFLQFETGALPEGLYLTRLTVAEQAPRPAAQRLSYEFETDNLLIDRTPPVITGTQVERNGAALQVTVSGRDALALLEGAEFVLNNGERAIVLHPLDGLLDSREESFRVEFPATATANATSLEVTLYDQTGNATASRLPLK</sequence>
<dbReference type="STRING" id="1838286.Verru16b_02901"/>
<evidence type="ECO:0000256" key="1">
    <source>
        <dbReference type="SAM" id="MobiDB-lite"/>
    </source>
</evidence>